<dbReference type="Gene3D" id="1.20.1250.20">
    <property type="entry name" value="MFS general substrate transporter like domains"/>
    <property type="match status" value="2"/>
</dbReference>
<keyword evidence="5 7" id="KW-1133">Transmembrane helix</keyword>
<gene>
    <name evidence="9" type="ORF">FC18_GL002147</name>
</gene>
<feature type="transmembrane region" description="Helical" evidence="7">
    <location>
        <begin position="7"/>
        <end position="27"/>
    </location>
</feature>
<dbReference type="Pfam" id="PF07690">
    <property type="entry name" value="MFS_1"/>
    <property type="match status" value="1"/>
</dbReference>
<protein>
    <submittedName>
        <fullName evidence="9">Permease of the major facilitator superfamily protein</fullName>
    </submittedName>
</protein>
<feature type="transmembrane region" description="Helical" evidence="7">
    <location>
        <begin position="293"/>
        <end position="319"/>
    </location>
</feature>
<keyword evidence="10" id="KW-1185">Reference proteome</keyword>
<feature type="transmembrane region" description="Helical" evidence="7">
    <location>
        <begin position="238"/>
        <end position="257"/>
    </location>
</feature>
<name>A0A0R1ZIP2_9LACO</name>
<feature type="transmembrane region" description="Helical" evidence="7">
    <location>
        <begin position="331"/>
        <end position="352"/>
    </location>
</feature>
<sequence>MKDFKLVWLLLGSLITNLGGSFIWPLTTIYVHEYLKMPLTMAGVVIFLNCIASLCGNTIGGNLFDRWQPIGTLMVGISIDVLAASALIFFHGWPIYPVLLTLMGLGSGMTFTSINGLATKVPGHAASYAFNFLYFTSSLGVAAGTLVVGNVLAAGIGWVFACAAVIYLFFAIIVFTMYRGHRLRQNDAEEAPAEHGKSRVRPEVLAVLVVVFVVWFFYEQWDSNLSSYMLSKSLSVREYSSVWTVNAIVILLVQPVVTRMDTWLTKHITLRLCTGLTLFTLSFIWLLGAHTYLSFVLAMVILSLGEVLAMPAISTYINLFATAHTRGQYQGLVQAGASAGRAVGPLFGAMIIEGFSYHILFLLAIGGLAAVMVLFAAVSARARAKAQM</sequence>
<accession>A0A0R1ZIP2</accession>
<evidence type="ECO:0000256" key="2">
    <source>
        <dbReference type="ARBA" id="ARBA00022448"/>
    </source>
</evidence>
<dbReference type="PROSITE" id="PS50850">
    <property type="entry name" value="MFS"/>
    <property type="match status" value="1"/>
</dbReference>
<feature type="transmembrane region" description="Helical" evidence="7">
    <location>
        <begin position="130"/>
        <end position="152"/>
    </location>
</feature>
<dbReference type="PANTHER" id="PTHR23517:SF10">
    <property type="entry name" value="MAJOR FACILITATOR SUPERFAMILY (MFS) PROFILE DOMAIN-CONTAINING PROTEIN"/>
    <property type="match status" value="1"/>
</dbReference>
<evidence type="ECO:0000256" key="6">
    <source>
        <dbReference type="ARBA" id="ARBA00023136"/>
    </source>
</evidence>
<dbReference type="GO" id="GO:0005886">
    <property type="term" value="C:plasma membrane"/>
    <property type="evidence" value="ECO:0007669"/>
    <property type="project" value="UniProtKB-SubCell"/>
</dbReference>
<keyword evidence="6 7" id="KW-0472">Membrane</keyword>
<feature type="transmembrane region" description="Helical" evidence="7">
    <location>
        <begin position="269"/>
        <end position="287"/>
    </location>
</feature>
<dbReference type="EMBL" id="AYYO01000044">
    <property type="protein sequence ID" value="KRM54733.1"/>
    <property type="molecule type" value="Genomic_DNA"/>
</dbReference>
<comment type="subcellular location">
    <subcellularLocation>
        <location evidence="1">Cell membrane</location>
        <topology evidence="1">Multi-pass membrane protein</topology>
    </subcellularLocation>
</comment>
<evidence type="ECO:0000313" key="9">
    <source>
        <dbReference type="EMBL" id="KRM54733.1"/>
    </source>
</evidence>
<organism evidence="9 10">
    <name type="scientific">Lacticaseibacillus sharpeae JCM 1186 = DSM 20505</name>
    <dbReference type="NCBI Taxonomy" id="1291052"/>
    <lineage>
        <taxon>Bacteria</taxon>
        <taxon>Bacillati</taxon>
        <taxon>Bacillota</taxon>
        <taxon>Bacilli</taxon>
        <taxon>Lactobacillales</taxon>
        <taxon>Lactobacillaceae</taxon>
        <taxon>Lacticaseibacillus</taxon>
    </lineage>
</organism>
<dbReference type="InterPro" id="IPR011701">
    <property type="entry name" value="MFS"/>
</dbReference>
<dbReference type="Proteomes" id="UP000051679">
    <property type="component" value="Unassembled WGS sequence"/>
</dbReference>
<evidence type="ECO:0000313" key="10">
    <source>
        <dbReference type="Proteomes" id="UP000051679"/>
    </source>
</evidence>
<evidence type="ECO:0000256" key="3">
    <source>
        <dbReference type="ARBA" id="ARBA00022475"/>
    </source>
</evidence>
<feature type="transmembrane region" description="Helical" evidence="7">
    <location>
        <begin position="200"/>
        <end position="218"/>
    </location>
</feature>
<evidence type="ECO:0000259" key="8">
    <source>
        <dbReference type="PROSITE" id="PS50850"/>
    </source>
</evidence>
<evidence type="ECO:0000256" key="5">
    <source>
        <dbReference type="ARBA" id="ARBA00022989"/>
    </source>
</evidence>
<feature type="domain" description="Major facilitator superfamily (MFS) profile" evidence="8">
    <location>
        <begin position="203"/>
        <end position="388"/>
    </location>
</feature>
<evidence type="ECO:0000256" key="4">
    <source>
        <dbReference type="ARBA" id="ARBA00022692"/>
    </source>
</evidence>
<feature type="transmembrane region" description="Helical" evidence="7">
    <location>
        <begin position="71"/>
        <end position="90"/>
    </location>
</feature>
<keyword evidence="3" id="KW-1003">Cell membrane</keyword>
<comment type="caution">
    <text evidence="9">The sequence shown here is derived from an EMBL/GenBank/DDBJ whole genome shotgun (WGS) entry which is preliminary data.</text>
</comment>
<dbReference type="PANTHER" id="PTHR23517">
    <property type="entry name" value="RESISTANCE PROTEIN MDTM, PUTATIVE-RELATED-RELATED"/>
    <property type="match status" value="1"/>
</dbReference>
<dbReference type="OrthoDB" id="3268460at2"/>
<dbReference type="InterPro" id="IPR036259">
    <property type="entry name" value="MFS_trans_sf"/>
</dbReference>
<dbReference type="RefSeq" id="WP_056976081.1">
    <property type="nucleotide sequence ID" value="NZ_AYYO01000044.1"/>
</dbReference>
<dbReference type="SUPFAM" id="SSF103473">
    <property type="entry name" value="MFS general substrate transporter"/>
    <property type="match status" value="1"/>
</dbReference>
<feature type="transmembrane region" description="Helical" evidence="7">
    <location>
        <begin position="358"/>
        <end position="378"/>
    </location>
</feature>
<dbReference type="InterPro" id="IPR020846">
    <property type="entry name" value="MFS_dom"/>
</dbReference>
<evidence type="ECO:0000256" key="1">
    <source>
        <dbReference type="ARBA" id="ARBA00004651"/>
    </source>
</evidence>
<dbReference type="PATRIC" id="fig|1291052.5.peg.2211"/>
<dbReference type="STRING" id="1291052.FC18_GL002147"/>
<keyword evidence="2" id="KW-0813">Transport</keyword>
<reference evidence="9 10" key="1">
    <citation type="journal article" date="2015" name="Genome Announc.">
        <title>Expanding the biotechnology potential of lactobacilli through comparative genomics of 213 strains and associated genera.</title>
        <authorList>
            <person name="Sun Z."/>
            <person name="Harris H.M."/>
            <person name="McCann A."/>
            <person name="Guo C."/>
            <person name="Argimon S."/>
            <person name="Zhang W."/>
            <person name="Yang X."/>
            <person name="Jeffery I.B."/>
            <person name="Cooney J.C."/>
            <person name="Kagawa T.F."/>
            <person name="Liu W."/>
            <person name="Song Y."/>
            <person name="Salvetti E."/>
            <person name="Wrobel A."/>
            <person name="Rasinkangas P."/>
            <person name="Parkhill J."/>
            <person name="Rea M.C."/>
            <person name="O'Sullivan O."/>
            <person name="Ritari J."/>
            <person name="Douillard F.P."/>
            <person name="Paul Ross R."/>
            <person name="Yang R."/>
            <person name="Briner A.E."/>
            <person name="Felis G.E."/>
            <person name="de Vos W.M."/>
            <person name="Barrangou R."/>
            <person name="Klaenhammer T.R."/>
            <person name="Caufield P.W."/>
            <person name="Cui Y."/>
            <person name="Zhang H."/>
            <person name="O'Toole P.W."/>
        </authorList>
    </citation>
    <scope>NUCLEOTIDE SEQUENCE [LARGE SCALE GENOMIC DNA]</scope>
    <source>
        <strain evidence="9 10">DSM 20505</strain>
    </source>
</reference>
<feature type="transmembrane region" description="Helical" evidence="7">
    <location>
        <begin position="158"/>
        <end position="179"/>
    </location>
</feature>
<feature type="transmembrane region" description="Helical" evidence="7">
    <location>
        <begin position="96"/>
        <end position="118"/>
    </location>
</feature>
<proteinExistence type="predicted"/>
<dbReference type="GO" id="GO:0022857">
    <property type="term" value="F:transmembrane transporter activity"/>
    <property type="evidence" value="ECO:0007669"/>
    <property type="project" value="InterPro"/>
</dbReference>
<keyword evidence="4 7" id="KW-0812">Transmembrane</keyword>
<dbReference type="InterPro" id="IPR050171">
    <property type="entry name" value="MFS_Transporters"/>
</dbReference>
<dbReference type="AlphaFoldDB" id="A0A0R1ZIP2"/>
<evidence type="ECO:0000256" key="7">
    <source>
        <dbReference type="SAM" id="Phobius"/>
    </source>
</evidence>
<feature type="transmembrane region" description="Helical" evidence="7">
    <location>
        <begin position="39"/>
        <end position="59"/>
    </location>
</feature>